<evidence type="ECO:0000313" key="2">
    <source>
        <dbReference type="EMBL" id="MCW7556469.1"/>
    </source>
</evidence>
<organism evidence="2 3">
    <name type="scientific">Endozoicomonas gorgoniicola</name>
    <dbReference type="NCBI Taxonomy" id="1234144"/>
    <lineage>
        <taxon>Bacteria</taxon>
        <taxon>Pseudomonadati</taxon>
        <taxon>Pseudomonadota</taxon>
        <taxon>Gammaproteobacteria</taxon>
        <taxon>Oceanospirillales</taxon>
        <taxon>Endozoicomonadaceae</taxon>
        <taxon>Endozoicomonas</taxon>
    </lineage>
</organism>
<sequence>MDAKKPLTIKEFPLKPKSALSIVRDLAANHTQHVRFGQHAKERMLERGVSNRQVFDVLRSRHSYITESPCQTPRGSWKFNLMGFSSGDTIELVIDVRRPEDRPGIYLVTVIVK</sequence>
<dbReference type="RefSeq" id="WP_262566157.1">
    <property type="nucleotide sequence ID" value="NZ_CP103299.1"/>
</dbReference>
<comment type="caution">
    <text evidence="2">The sequence shown here is derived from an EMBL/GenBank/DDBJ whole genome shotgun (WGS) entry which is preliminary data.</text>
</comment>
<dbReference type="Pfam" id="PF14076">
    <property type="entry name" value="DUF4258"/>
    <property type="match status" value="1"/>
</dbReference>
<evidence type="ECO:0000313" key="1">
    <source>
        <dbReference type="EMBL" id="MCW7551079.1"/>
    </source>
</evidence>
<protein>
    <submittedName>
        <fullName evidence="2">DUF4258 domain-containing protein</fullName>
    </submittedName>
</protein>
<accession>A0ABT3N5K1</accession>
<dbReference type="EMBL" id="JAPFCC010000001">
    <property type="protein sequence ID" value="MCW7551079.1"/>
    <property type="molecule type" value="Genomic_DNA"/>
</dbReference>
<keyword evidence="3" id="KW-1185">Reference proteome</keyword>
<dbReference type="Proteomes" id="UP001209854">
    <property type="component" value="Unassembled WGS sequence"/>
</dbReference>
<reference evidence="2 3" key="1">
    <citation type="submission" date="2022-10" db="EMBL/GenBank/DDBJ databases">
        <title>High-quality genome sequences of two octocoral-associated bacteria, Endozoicomonas euniceicola EF212 and Endozoicomonas gorgoniicola PS125.</title>
        <authorList>
            <person name="Chiou Y.-J."/>
            <person name="Chen Y.-H."/>
        </authorList>
    </citation>
    <scope>NUCLEOTIDE SEQUENCE [LARGE SCALE GENOMIC DNA]</scope>
    <source>
        <strain evidence="2 3">PS125</strain>
    </source>
</reference>
<name>A0ABT3N5K1_9GAMM</name>
<gene>
    <name evidence="1" type="ORF">NX722_00060</name>
    <name evidence="2" type="ORF">NX722_28305</name>
</gene>
<evidence type="ECO:0000313" key="3">
    <source>
        <dbReference type="Proteomes" id="UP001209854"/>
    </source>
</evidence>
<dbReference type="EMBL" id="JAPFCC010000002">
    <property type="protein sequence ID" value="MCW7556469.1"/>
    <property type="molecule type" value="Genomic_DNA"/>
</dbReference>
<proteinExistence type="predicted"/>
<dbReference type="InterPro" id="IPR025354">
    <property type="entry name" value="DUF4258"/>
</dbReference>